<reference evidence="3 4" key="1">
    <citation type="submission" date="2017-04" db="EMBL/GenBank/DDBJ databases">
        <authorList>
            <person name="Varghese N."/>
            <person name="Submissions S."/>
        </authorList>
    </citation>
    <scope>NUCLEOTIDE SEQUENCE [LARGE SCALE GENOMIC DNA]</scope>
    <source>
        <strain evidence="3 4">J12</strain>
    </source>
</reference>
<dbReference type="Pfam" id="PF00704">
    <property type="entry name" value="Glyco_hydro_18"/>
    <property type="match status" value="1"/>
</dbReference>
<dbReference type="InterPro" id="IPR036582">
    <property type="entry name" value="Mao_N_sf"/>
</dbReference>
<dbReference type="Gene3D" id="2.30.30.40">
    <property type="entry name" value="SH3 Domains"/>
    <property type="match status" value="1"/>
</dbReference>
<dbReference type="SMART" id="SM00636">
    <property type="entry name" value="Glyco_18"/>
    <property type="match status" value="1"/>
</dbReference>
<dbReference type="InterPro" id="IPR001223">
    <property type="entry name" value="Glyco_hydro18_cat"/>
</dbReference>
<dbReference type="SUPFAM" id="SSF55383">
    <property type="entry name" value="Copper amine oxidase, domain N"/>
    <property type="match status" value="1"/>
</dbReference>
<dbReference type="Proteomes" id="UP000192939">
    <property type="component" value="Unassembled WGS sequence"/>
</dbReference>
<dbReference type="RefSeq" id="WP_254899834.1">
    <property type="nucleotide sequence ID" value="NZ_FXAE01000073.1"/>
</dbReference>
<comment type="caution">
    <text evidence="3">The sequence shown here is derived from an EMBL/GenBank/DDBJ whole genome shotgun (WGS) entry which is preliminary data.</text>
</comment>
<dbReference type="GO" id="GO:0016787">
    <property type="term" value="F:hydrolase activity"/>
    <property type="evidence" value="ECO:0007669"/>
    <property type="project" value="UniProtKB-KW"/>
</dbReference>
<keyword evidence="4" id="KW-1185">Reference proteome</keyword>
<evidence type="ECO:0000259" key="2">
    <source>
        <dbReference type="PROSITE" id="PS51910"/>
    </source>
</evidence>
<dbReference type="PANTHER" id="PTHR46066:SF2">
    <property type="entry name" value="CHITINASE DOMAIN-CONTAINING PROTEIN 1"/>
    <property type="match status" value="1"/>
</dbReference>
<dbReference type="Gene3D" id="3.20.20.80">
    <property type="entry name" value="Glycosidases"/>
    <property type="match status" value="1"/>
</dbReference>
<evidence type="ECO:0000313" key="3">
    <source>
        <dbReference type="EMBL" id="SMF65771.1"/>
    </source>
</evidence>
<protein>
    <submittedName>
        <fullName evidence="3">Predicted glycosyl hydrolase</fullName>
    </submittedName>
</protein>
<proteinExistence type="predicted"/>
<dbReference type="PANTHER" id="PTHR46066">
    <property type="entry name" value="CHITINASE DOMAIN-CONTAINING PROTEIN 1 FAMILY MEMBER"/>
    <property type="match status" value="1"/>
</dbReference>
<dbReference type="InterPro" id="IPR017853">
    <property type="entry name" value="GH"/>
</dbReference>
<name>A0ABY1M367_9BACL</name>
<gene>
    <name evidence="3" type="ORF">SAMN02744124_04230</name>
</gene>
<organism evidence="3 4">
    <name type="scientific">Paenibacillus barengoltzii J12</name>
    <dbReference type="NCBI Taxonomy" id="935846"/>
    <lineage>
        <taxon>Bacteria</taxon>
        <taxon>Bacillati</taxon>
        <taxon>Bacillota</taxon>
        <taxon>Bacilli</taxon>
        <taxon>Bacillales</taxon>
        <taxon>Paenibacillaceae</taxon>
        <taxon>Paenibacillus</taxon>
    </lineage>
</organism>
<dbReference type="Pfam" id="PF07833">
    <property type="entry name" value="Cu_amine_oxidN1"/>
    <property type="match status" value="1"/>
</dbReference>
<dbReference type="InterPro" id="IPR029070">
    <property type="entry name" value="Chitinase_insertion_sf"/>
</dbReference>
<keyword evidence="3" id="KW-0378">Hydrolase</keyword>
<feature type="domain" description="GH18" evidence="2">
    <location>
        <begin position="262"/>
        <end position="578"/>
    </location>
</feature>
<dbReference type="EMBL" id="FXAE01000073">
    <property type="protein sequence ID" value="SMF65771.1"/>
    <property type="molecule type" value="Genomic_DNA"/>
</dbReference>
<dbReference type="PROSITE" id="PS51781">
    <property type="entry name" value="SH3B"/>
    <property type="match status" value="1"/>
</dbReference>
<dbReference type="InterPro" id="IPR003646">
    <property type="entry name" value="SH3-like_bac-type"/>
</dbReference>
<dbReference type="SUPFAM" id="SSF51445">
    <property type="entry name" value="(Trans)glycosidases"/>
    <property type="match status" value="1"/>
</dbReference>
<dbReference type="Pfam" id="PF08239">
    <property type="entry name" value="SH3_3"/>
    <property type="match status" value="1"/>
</dbReference>
<feature type="domain" description="SH3b" evidence="1">
    <location>
        <begin position="176"/>
        <end position="241"/>
    </location>
</feature>
<dbReference type="PROSITE" id="PS51910">
    <property type="entry name" value="GH18_2"/>
    <property type="match status" value="1"/>
</dbReference>
<dbReference type="InterPro" id="IPR011583">
    <property type="entry name" value="Chitinase_II/V-like_cat"/>
</dbReference>
<sequence length="578" mass="65415">MKSRRDVYQRKKKRGRRKTKWFFGLILIIAGLYWAQSEWLPNREHVDPEWLGRVDKPIFADGQLLSGTGIGSGDSLKLPLPVIQQIIDPTIRYEEDTKSVILTTPQKLVLLKADEKIAKINNKPKELRFAPEEKEGVLYLPAHLLQDLYGAEVKEDAASGVVLLYRAGEKILPAVVDSGSSKKDSTVPLRTGPSIHQPILADMPEETALRILETPDDKWYYVQLNNGYTGYVQRKDVVLGEEHAIPELKLELSAAKQKWQSKTVNMTWEAVYQVAPKPSSIGKLPGINVASPTWFSMVDGKGNVKSKADPAYVKWAHGQGMQVWGLFNNSFDPDLTSEALASFENRLTTILQMLHYAKLYDLDGINIDYENVYTKDGENLTQFMRELRPLAEEQGLIVSIDVTPKSNSEMWSAFLDRRALAEVVDYLVLMAYDEHWAASPVAGSVASLPWVRSSVRRILEEDDVPPSKLILGIPLYTRVWTETVKDGKTEVSSKAIGMDKAQQIIAEKKLKPRFSEETEQNYVEYKDKEGLHRIWLEDAESLKRRVEVAKSMKLAGIATWTRAFASDEAWETLREIVK</sequence>
<evidence type="ECO:0000313" key="4">
    <source>
        <dbReference type="Proteomes" id="UP000192939"/>
    </source>
</evidence>
<dbReference type="Gene3D" id="3.30.457.10">
    <property type="entry name" value="Copper amine oxidase-like, N-terminal domain"/>
    <property type="match status" value="1"/>
</dbReference>
<accession>A0ABY1M367</accession>
<evidence type="ECO:0000259" key="1">
    <source>
        <dbReference type="PROSITE" id="PS51781"/>
    </source>
</evidence>
<dbReference type="Gene3D" id="3.10.50.10">
    <property type="match status" value="1"/>
</dbReference>
<dbReference type="InterPro" id="IPR012854">
    <property type="entry name" value="Cu_amine_oxidase-like_N"/>
</dbReference>